<dbReference type="SMART" id="SM00320">
    <property type="entry name" value="WD40"/>
    <property type="match status" value="4"/>
</dbReference>
<dbReference type="EMBL" id="JADOUA010000001">
    <property type="protein sequence ID" value="MBG6086053.1"/>
    <property type="molecule type" value="Genomic_DNA"/>
</dbReference>
<dbReference type="Gene3D" id="2.130.10.10">
    <property type="entry name" value="YVTN repeat-like/Quinoprotein amine dehydrogenase"/>
    <property type="match status" value="2"/>
</dbReference>
<dbReference type="PROSITE" id="PS50082">
    <property type="entry name" value="WD_REPEATS_2"/>
    <property type="match status" value="2"/>
</dbReference>
<dbReference type="Pfam" id="PF00400">
    <property type="entry name" value="WD40"/>
    <property type="match status" value="4"/>
</dbReference>
<proteinExistence type="predicted"/>
<evidence type="ECO:0000313" key="3">
    <source>
        <dbReference type="Proteomes" id="UP000614047"/>
    </source>
</evidence>
<evidence type="ECO:0000256" key="1">
    <source>
        <dbReference type="PROSITE-ProRule" id="PRU00221"/>
    </source>
</evidence>
<dbReference type="PANTHER" id="PTHR19879">
    <property type="entry name" value="TRANSCRIPTION INITIATION FACTOR TFIID"/>
    <property type="match status" value="1"/>
</dbReference>
<keyword evidence="1" id="KW-0853">WD repeat</keyword>
<reference evidence="2" key="1">
    <citation type="submission" date="2020-11" db="EMBL/GenBank/DDBJ databases">
        <title>Sequencing the genomes of 1000 actinobacteria strains.</title>
        <authorList>
            <person name="Klenk H.-P."/>
        </authorList>
    </citation>
    <scope>NUCLEOTIDE SEQUENCE</scope>
    <source>
        <strain evidence="2">DSM 43175</strain>
    </source>
</reference>
<name>A0A931DCH0_9ACTN</name>
<gene>
    <name evidence="2" type="ORF">IW256_000166</name>
</gene>
<dbReference type="InterPro" id="IPR015943">
    <property type="entry name" value="WD40/YVTN_repeat-like_dom_sf"/>
</dbReference>
<feature type="repeat" description="WD" evidence="1">
    <location>
        <begin position="6"/>
        <end position="37"/>
    </location>
</feature>
<dbReference type="PANTHER" id="PTHR19879:SF9">
    <property type="entry name" value="TRANSCRIPTION INITIATION FACTOR TFIID SUBUNIT 5"/>
    <property type="match status" value="1"/>
</dbReference>
<evidence type="ECO:0000313" key="2">
    <source>
        <dbReference type="EMBL" id="MBG6086053.1"/>
    </source>
</evidence>
<accession>A0A931DCH0</accession>
<dbReference type="PROSITE" id="PS50294">
    <property type="entry name" value="WD_REPEATS_REGION"/>
    <property type="match status" value="1"/>
</dbReference>
<comment type="caution">
    <text evidence="2">The sequence shown here is derived from an EMBL/GenBank/DDBJ whole genome shotgun (WGS) entry which is preliminary data.</text>
</comment>
<dbReference type="RefSeq" id="WP_197009107.1">
    <property type="nucleotide sequence ID" value="NZ_BAABES010000014.1"/>
</dbReference>
<dbReference type="SUPFAM" id="SSF101908">
    <property type="entry name" value="Putative isomerase YbhE"/>
    <property type="match status" value="1"/>
</dbReference>
<dbReference type="InterPro" id="IPR001680">
    <property type="entry name" value="WD40_rpt"/>
</dbReference>
<dbReference type="AlphaFoldDB" id="A0A931DCH0"/>
<dbReference type="Proteomes" id="UP000614047">
    <property type="component" value="Unassembled WGS sequence"/>
</dbReference>
<feature type="repeat" description="WD" evidence="1">
    <location>
        <begin position="49"/>
        <end position="71"/>
    </location>
</feature>
<keyword evidence="3" id="KW-1185">Reference proteome</keyword>
<organism evidence="2 3">
    <name type="scientific">Actinomadura viridis</name>
    <dbReference type="NCBI Taxonomy" id="58110"/>
    <lineage>
        <taxon>Bacteria</taxon>
        <taxon>Bacillati</taxon>
        <taxon>Actinomycetota</taxon>
        <taxon>Actinomycetes</taxon>
        <taxon>Streptosporangiales</taxon>
        <taxon>Thermomonosporaceae</taxon>
        <taxon>Actinomadura</taxon>
    </lineage>
</organism>
<sequence>MPQRQVAFSPDGTRLLVSGENGRIRLWDVATRSPVGPPLNQQPVYGEKVAFSPDGRLVAATDLDDSVRLWDPVPLRQLGRSIPARSDIRFSPDGTMLAAPGPALRPGSKTADRAVRIWDAATQQAIGRPLYPDDVPDAVFTEVGFAPDGKRLATSGNDAVRLWETSTQREIGPPVLAGKHRWRATFSPDLRSLAIKTEDSLVFWDVAQRRESRLRITIPEHTGSITALSFSPDWRTCWSWAGPGRVRPSSRSSW</sequence>
<protein>
    <submittedName>
        <fullName evidence="2">WD40 repeat protein</fullName>
    </submittedName>
</protein>